<reference evidence="3" key="1">
    <citation type="submission" date="2019-10" db="EMBL/GenBank/DDBJ databases">
        <authorList>
            <person name="Zhang R."/>
            <person name="Pan Y."/>
            <person name="Wang J."/>
            <person name="Ma R."/>
            <person name="Yu S."/>
        </authorList>
    </citation>
    <scope>NUCLEOTIDE SEQUENCE</scope>
    <source>
        <strain evidence="3">LA-IB0</strain>
        <tissue evidence="3">Leaf</tissue>
    </source>
</reference>
<proteinExistence type="predicted"/>
<feature type="region of interest" description="Disordered" evidence="2">
    <location>
        <begin position="886"/>
        <end position="936"/>
    </location>
</feature>
<dbReference type="EMBL" id="WHWC01000007">
    <property type="protein sequence ID" value="KAG8379261.1"/>
    <property type="molecule type" value="Genomic_DNA"/>
</dbReference>
<feature type="region of interest" description="Disordered" evidence="2">
    <location>
        <begin position="1366"/>
        <end position="1385"/>
    </location>
</feature>
<feature type="compositionally biased region" description="Polar residues" evidence="2">
    <location>
        <begin position="808"/>
        <end position="827"/>
    </location>
</feature>
<feature type="region of interest" description="Disordered" evidence="2">
    <location>
        <begin position="781"/>
        <end position="837"/>
    </location>
</feature>
<organism evidence="3 4">
    <name type="scientific">Buddleja alternifolia</name>
    <dbReference type="NCBI Taxonomy" id="168488"/>
    <lineage>
        <taxon>Eukaryota</taxon>
        <taxon>Viridiplantae</taxon>
        <taxon>Streptophyta</taxon>
        <taxon>Embryophyta</taxon>
        <taxon>Tracheophyta</taxon>
        <taxon>Spermatophyta</taxon>
        <taxon>Magnoliopsida</taxon>
        <taxon>eudicotyledons</taxon>
        <taxon>Gunneridae</taxon>
        <taxon>Pentapetalae</taxon>
        <taxon>asterids</taxon>
        <taxon>lamiids</taxon>
        <taxon>Lamiales</taxon>
        <taxon>Scrophulariaceae</taxon>
        <taxon>Buddlejeae</taxon>
        <taxon>Buddleja</taxon>
    </lineage>
</organism>
<feature type="region of interest" description="Disordered" evidence="2">
    <location>
        <begin position="481"/>
        <end position="527"/>
    </location>
</feature>
<keyword evidence="4" id="KW-1185">Reference proteome</keyword>
<gene>
    <name evidence="3" type="ORF">BUALT_Bualt07G0070200</name>
</gene>
<feature type="compositionally biased region" description="Polar residues" evidence="2">
    <location>
        <begin position="1084"/>
        <end position="1104"/>
    </location>
</feature>
<feature type="coiled-coil region" evidence="1">
    <location>
        <begin position="1649"/>
        <end position="1676"/>
    </location>
</feature>
<feature type="region of interest" description="Disordered" evidence="2">
    <location>
        <begin position="1123"/>
        <end position="1149"/>
    </location>
</feature>
<feature type="compositionally biased region" description="Basic and acidic residues" evidence="2">
    <location>
        <begin position="893"/>
        <end position="905"/>
    </location>
</feature>
<protein>
    <submittedName>
        <fullName evidence="3">Uncharacterized protein</fullName>
    </submittedName>
</protein>
<evidence type="ECO:0000313" key="3">
    <source>
        <dbReference type="EMBL" id="KAG8379261.1"/>
    </source>
</evidence>
<feature type="region of interest" description="Disordered" evidence="2">
    <location>
        <begin position="1182"/>
        <end position="1219"/>
    </location>
</feature>
<feature type="region of interest" description="Disordered" evidence="2">
    <location>
        <begin position="382"/>
        <end position="405"/>
    </location>
</feature>
<feature type="compositionally biased region" description="Polar residues" evidence="2">
    <location>
        <begin position="1189"/>
        <end position="1219"/>
    </location>
</feature>
<feature type="region of interest" description="Disordered" evidence="2">
    <location>
        <begin position="1705"/>
        <end position="1725"/>
    </location>
</feature>
<comment type="caution">
    <text evidence="3">The sequence shown here is derived from an EMBL/GenBank/DDBJ whole genome shotgun (WGS) entry which is preliminary data.</text>
</comment>
<feature type="region of interest" description="Disordered" evidence="2">
    <location>
        <begin position="1477"/>
        <end position="1500"/>
    </location>
</feature>
<evidence type="ECO:0000313" key="4">
    <source>
        <dbReference type="Proteomes" id="UP000826271"/>
    </source>
</evidence>
<evidence type="ECO:0000256" key="2">
    <source>
        <dbReference type="SAM" id="MobiDB-lite"/>
    </source>
</evidence>
<feature type="compositionally biased region" description="Polar residues" evidence="2">
    <location>
        <begin position="1123"/>
        <end position="1134"/>
    </location>
</feature>
<evidence type="ECO:0000256" key="1">
    <source>
        <dbReference type="SAM" id="Coils"/>
    </source>
</evidence>
<feature type="region of interest" description="Disordered" evidence="2">
    <location>
        <begin position="600"/>
        <end position="623"/>
    </location>
</feature>
<feature type="region of interest" description="Disordered" evidence="2">
    <location>
        <begin position="1084"/>
        <end position="1105"/>
    </location>
</feature>
<feature type="compositionally biased region" description="Basic and acidic residues" evidence="2">
    <location>
        <begin position="781"/>
        <end position="790"/>
    </location>
</feature>
<feature type="region of interest" description="Disordered" evidence="2">
    <location>
        <begin position="1233"/>
        <end position="1273"/>
    </location>
</feature>
<feature type="compositionally biased region" description="Polar residues" evidence="2">
    <location>
        <begin position="918"/>
        <end position="936"/>
    </location>
</feature>
<keyword evidence="1" id="KW-0175">Coiled coil</keyword>
<dbReference type="PANTHER" id="PTHR31267">
    <property type="entry name" value="DENTIN SIALOPHOSPHOPROTEIN-LIKE PROTEIN"/>
    <property type="match status" value="1"/>
</dbReference>
<dbReference type="Proteomes" id="UP000826271">
    <property type="component" value="Unassembled WGS sequence"/>
</dbReference>
<accession>A0AAV6XFI5</accession>
<sequence>MPGNELGDGVHNFFAQDNPLQGQHHSQVVEGNWPVLNSNFWVGSERQVDLLNSNNKNYNSQNSDLDRGGGSYPLHVTHGLNFTQSNLRPEFTKSQSLNEQPNLNGFMYGNQFQQGSGPDHQAKASVRSVTSVPPVSFDLFGGQQQMSHQQASIQQSMQRQQSGINDMQQLQQQLMMRKMQEHQRQQQLQQLDLRQHHLVNQAPSFAKQTSGGQSALVNGTPNSDTLQYPWTAEPGTNWLNRGSPMVQGSPNGLVFQPNLGATPRSMDLVPQQVDQSLYGVPISSSKGLPVNQYSQLMTERSSLPQMSISSNSLHGNQHSLLPDQIGIQDESSISSQKFQHENMFGLASRQSLNPEMINMGIAQPASSMSRNAHQQDFLGRQEPVVPSETSHEKPTRQVDSPQNEAALDPTEEQILFGSDDNIWAAFGKDPHMSGDAGNSFDNGGLLDGLSSIQSGSWSALMQSAVAETSSSDIAPQEEWSGLTFHNNDRPSANQPPSLHNDSGKQAKPLANDNMRIPSAPRSGSVPPSNDIYTNNVMALNQLGHKFQNEPGQRWSSEMPQRFVQSLEEANKWSNSGPLTKSVAEGSQTYRTSSQNLLEAERNAKSISPPCAPGQTGTRLKPNGWNSLAAIPPGGDRVQNNHEAEKFPQNSQNSQARVMQGGEVHGSSLWKSKSVPNSAFELGDVNYTVGNPQANTRILSLNDAASVANSSNAGISDETSSFVHNNYLLNQWRNARPQVRSQGDESLGRRLHQANERNQVLNSMNSLDNDEVARREMENCDVKENSNDSHRSNLSQHTGGFREGGFSDASDSQSLPSGKQKSTNQLSRKVTAPRKFQYHPMGNVYEDVESTNGLKQPTRVQAMSQQNAHFGQSKLFGQVTRDLTVMEKGQSSELQRDTKGTDEEPSRGNLSGHAPNVSVPFSQPIDTYTSNKASSSSQNMLELLHKVDQSKDHDVMKQFSSSQCNASSQLPEAEKLDGVGRLQRSQSSVYQGFGLQLGPPSQRLQIPDHPLSSQNGQDTINSLPFVEETQVEFKNNRSAISGHGGNENSLYKMSENFTSGSSSGIPYSRSHLQNQQITRVSGQMSVNQNTDPLNGNPSHSTQRGSAETLLPDASGSIQQYNLASFGGTSQQSGPDNVQERVPTAAIPTRDPERTYQHFTMPGISRQGDSAQETQHVWTNVPTHQHKHGIQFQQVSSHNPDSSRPTIVESSSMPPKQGFLSSQGIIDDEEQRLKISGQPVESINTDPVPKMKESLGKGSSMKNQLDDSPANSASTQNDIEAFGRSLKPNSSSNQNYCLLNQMQALKDADIESSNRVSGRMKGLDVHEASLKAGQQNEHNALFGGDSLGSSTAVSSDSRMLNFSRPAGILQRNTSQHGNLDPKDTLGPGRDVLQSNSFSDYTTSVRVDQPQISPQMAPSWFNQYGTFKNGQMYGASKLTPSGPGEPPSPLGMPSIGLDTHNSQEKSTATPVDVCQIGTRHQNSTPSSVANGHFSSPQLSQPNVTGQHLVNLRPKKRKSATSELHPWRKELSEDSQNIWTISKAESEWNRAVNRRTEKVEAFAELIEDGPSVLKSKRRLIMTSQLMQQLLRPAPATILSSDASSNYEIVSYAVSRMALGDACSTVSHSSDLDVPRDSTNLLLAKSKSSGRNGVRFYAKAIEELIGRARKLENDFLRLDKSASISDLRVECQDLEKFSVINRFARFHGRGPTDNAETSSNDATTQKPIPQRYVTAVPVPRILPDGVQCLSL</sequence>
<name>A0AAV6XFI5_9LAMI</name>
<dbReference type="PANTHER" id="PTHR31267:SF2">
    <property type="entry name" value="EXPRESSED PROTEIN"/>
    <property type="match status" value="1"/>
</dbReference>
<feature type="compositionally biased region" description="Polar residues" evidence="2">
    <location>
        <begin position="1709"/>
        <end position="1722"/>
    </location>
</feature>
<feature type="compositionally biased region" description="Polar residues" evidence="2">
    <location>
        <begin position="483"/>
        <end position="500"/>
    </location>
</feature>